<evidence type="ECO:0000313" key="2">
    <source>
        <dbReference type="EMBL" id="MPN15162.1"/>
    </source>
</evidence>
<protein>
    <recommendedName>
        <fullName evidence="1">DUF4314 domain-containing protein</fullName>
    </recommendedName>
</protein>
<name>A0A645FNK9_9ZZZZ</name>
<dbReference type="Pfam" id="PF14192">
    <property type="entry name" value="DUF4314"/>
    <property type="match status" value="1"/>
</dbReference>
<gene>
    <name evidence="2" type="ORF">SDC9_162491</name>
</gene>
<feature type="domain" description="DUF4314" evidence="1">
    <location>
        <begin position="6"/>
        <end position="73"/>
    </location>
</feature>
<dbReference type="InterPro" id="IPR025463">
    <property type="entry name" value="DUF4314"/>
</dbReference>
<sequence length="79" mass="8745">MNGIHPDLLKQLKEYYKPGTKVRLVHMNDPYTHIPAGTIGVVTWVDDAGTIFAKWSNGSTLGVVFNVDSCVKIEEGELE</sequence>
<reference evidence="2" key="1">
    <citation type="submission" date="2019-08" db="EMBL/GenBank/DDBJ databases">
        <authorList>
            <person name="Kucharzyk K."/>
            <person name="Murdoch R.W."/>
            <person name="Higgins S."/>
            <person name="Loffler F."/>
        </authorList>
    </citation>
    <scope>NUCLEOTIDE SEQUENCE</scope>
</reference>
<proteinExistence type="predicted"/>
<organism evidence="2">
    <name type="scientific">bioreactor metagenome</name>
    <dbReference type="NCBI Taxonomy" id="1076179"/>
    <lineage>
        <taxon>unclassified sequences</taxon>
        <taxon>metagenomes</taxon>
        <taxon>ecological metagenomes</taxon>
    </lineage>
</organism>
<dbReference type="EMBL" id="VSSQ01061874">
    <property type="protein sequence ID" value="MPN15162.1"/>
    <property type="molecule type" value="Genomic_DNA"/>
</dbReference>
<comment type="caution">
    <text evidence="2">The sequence shown here is derived from an EMBL/GenBank/DDBJ whole genome shotgun (WGS) entry which is preliminary data.</text>
</comment>
<accession>A0A645FNK9</accession>
<evidence type="ECO:0000259" key="1">
    <source>
        <dbReference type="Pfam" id="PF14192"/>
    </source>
</evidence>
<dbReference type="AlphaFoldDB" id="A0A645FNK9"/>